<proteinExistence type="predicted"/>
<dbReference type="Gene3D" id="3.40.50.2300">
    <property type="match status" value="1"/>
</dbReference>
<comment type="caution">
    <text evidence="3">The sequence shown here is derived from an EMBL/GenBank/DDBJ whole genome shotgun (WGS) entry which is preliminary data.</text>
</comment>
<sequence>MGKGKPVYLYAASGNKRLTKSGGEKQAMKKRILIVEDNPVHTRLIEMTLRSKNYTLLKATSGEEALDIATRERPDLILMDLNLPEMTGFEVTKKLRENPAFSHTPIIAITAYAMRGDRERVIESGCDAYLTKPIDTRELPRVIAEMLLQREKGSVEQQRG</sequence>
<dbReference type="AlphaFoldDB" id="X1KBZ4"/>
<dbReference type="GO" id="GO:0000160">
    <property type="term" value="P:phosphorelay signal transduction system"/>
    <property type="evidence" value="ECO:0007669"/>
    <property type="project" value="InterPro"/>
</dbReference>
<gene>
    <name evidence="3" type="ORF">S06H3_17080</name>
</gene>
<keyword evidence="1" id="KW-0597">Phosphoprotein</keyword>
<reference evidence="3" key="1">
    <citation type="journal article" date="2014" name="Front. Microbiol.">
        <title>High frequency of phylogenetically diverse reductive dehalogenase-homologous genes in deep subseafloor sedimentary metagenomes.</title>
        <authorList>
            <person name="Kawai M."/>
            <person name="Futagami T."/>
            <person name="Toyoda A."/>
            <person name="Takaki Y."/>
            <person name="Nishi S."/>
            <person name="Hori S."/>
            <person name="Arai W."/>
            <person name="Tsubouchi T."/>
            <person name="Morono Y."/>
            <person name="Uchiyama I."/>
            <person name="Ito T."/>
            <person name="Fujiyama A."/>
            <person name="Inagaki F."/>
            <person name="Takami H."/>
        </authorList>
    </citation>
    <scope>NUCLEOTIDE SEQUENCE</scope>
    <source>
        <strain evidence="3">Expedition CK06-06</strain>
    </source>
</reference>
<dbReference type="Pfam" id="PF00072">
    <property type="entry name" value="Response_reg"/>
    <property type="match status" value="1"/>
</dbReference>
<dbReference type="SMART" id="SM00448">
    <property type="entry name" value="REC"/>
    <property type="match status" value="1"/>
</dbReference>
<accession>X1KBZ4</accession>
<dbReference type="InterPro" id="IPR001789">
    <property type="entry name" value="Sig_transdc_resp-reg_receiver"/>
</dbReference>
<organism evidence="3">
    <name type="scientific">marine sediment metagenome</name>
    <dbReference type="NCBI Taxonomy" id="412755"/>
    <lineage>
        <taxon>unclassified sequences</taxon>
        <taxon>metagenomes</taxon>
        <taxon>ecological metagenomes</taxon>
    </lineage>
</organism>
<dbReference type="PANTHER" id="PTHR45339">
    <property type="entry name" value="HYBRID SIGNAL TRANSDUCTION HISTIDINE KINASE J"/>
    <property type="match status" value="1"/>
</dbReference>
<protein>
    <recommendedName>
        <fullName evidence="2">Response regulatory domain-containing protein</fullName>
    </recommendedName>
</protein>
<evidence type="ECO:0000256" key="1">
    <source>
        <dbReference type="ARBA" id="ARBA00022553"/>
    </source>
</evidence>
<dbReference type="CDD" id="cd17548">
    <property type="entry name" value="REC_DivK-like"/>
    <property type="match status" value="1"/>
</dbReference>
<feature type="domain" description="Response regulatory" evidence="2">
    <location>
        <begin position="31"/>
        <end position="147"/>
    </location>
</feature>
<dbReference type="SUPFAM" id="SSF52172">
    <property type="entry name" value="CheY-like"/>
    <property type="match status" value="1"/>
</dbReference>
<dbReference type="InterPro" id="IPR011006">
    <property type="entry name" value="CheY-like_superfamily"/>
</dbReference>
<evidence type="ECO:0000259" key="2">
    <source>
        <dbReference type="PROSITE" id="PS50110"/>
    </source>
</evidence>
<dbReference type="PANTHER" id="PTHR45339:SF3">
    <property type="entry name" value="HISTIDINE KINASE"/>
    <property type="match status" value="1"/>
</dbReference>
<dbReference type="PROSITE" id="PS50110">
    <property type="entry name" value="RESPONSE_REGULATORY"/>
    <property type="match status" value="1"/>
</dbReference>
<evidence type="ECO:0000313" key="3">
    <source>
        <dbReference type="EMBL" id="GAI04517.1"/>
    </source>
</evidence>
<dbReference type="EMBL" id="BARV01008505">
    <property type="protein sequence ID" value="GAI04517.1"/>
    <property type="molecule type" value="Genomic_DNA"/>
</dbReference>
<name>X1KBZ4_9ZZZZ</name>